<evidence type="ECO:0000313" key="3">
    <source>
        <dbReference type="Proteomes" id="UP000235533"/>
    </source>
</evidence>
<proteinExistence type="predicted"/>
<accession>A0A2N7JHW2</accession>
<dbReference type="Proteomes" id="UP000235533">
    <property type="component" value="Unassembled WGS sequence"/>
</dbReference>
<evidence type="ECO:0000259" key="1">
    <source>
        <dbReference type="Pfam" id="PF14301"/>
    </source>
</evidence>
<evidence type="ECO:0000313" key="2">
    <source>
        <dbReference type="EMBL" id="PMM39155.1"/>
    </source>
</evidence>
<comment type="caution">
    <text evidence="2">The sequence shown here is derived from an EMBL/GenBank/DDBJ whole genome shotgun (WGS) entry which is preliminary data.</text>
</comment>
<dbReference type="Pfam" id="PF14301">
    <property type="entry name" value="DUF4376"/>
    <property type="match status" value="1"/>
</dbReference>
<protein>
    <recommendedName>
        <fullName evidence="1">DUF4376 domain-containing protein</fullName>
    </recommendedName>
</protein>
<name>A0A2N7JHW2_VIBSP</name>
<reference evidence="3" key="1">
    <citation type="submission" date="2016-07" db="EMBL/GenBank/DDBJ databases">
        <title>Nontailed viruses are major unrecognized killers of bacteria in the ocean.</title>
        <authorList>
            <person name="Kauffman K."/>
            <person name="Hussain F."/>
            <person name="Yang J."/>
            <person name="Arevalo P."/>
            <person name="Brown J."/>
            <person name="Cutler M."/>
            <person name="Kelly L."/>
            <person name="Polz M.F."/>
        </authorList>
    </citation>
    <scope>NUCLEOTIDE SEQUENCE [LARGE SCALE GENOMIC DNA]</scope>
    <source>
        <strain evidence="3">10N.261.48.B5</strain>
    </source>
</reference>
<dbReference type="InterPro" id="IPR025484">
    <property type="entry name" value="DUF4376"/>
</dbReference>
<feature type="domain" description="DUF4376" evidence="1">
    <location>
        <begin position="116"/>
        <end position="215"/>
    </location>
</feature>
<gene>
    <name evidence="2" type="ORF">BCT54_14580</name>
</gene>
<sequence length="229" mass="25961">MKQSAHHYNPSTLLYTHSTVLSTPAGYKAPLIPQCALSTPLPEYDPGTQDLKVNLTDCVWQVLDKQMAVTAYHKQTKAQKEFDDKSLVTDEYTLKEPPTPYHDFVGSDWVASKEKAANAKFAEINNWRTALEDEETQTVLAIDSEWDAGPSARLRIDSTLMTAHMPPYWTDANNVDHEGMTLEELKQVKIAISELGFAIHDRQRSMKKEVEALTDFDEIFNYPVGWPDE</sequence>
<dbReference type="RefSeq" id="WP_102554406.1">
    <property type="nucleotide sequence ID" value="NZ_MCZF01000318.1"/>
</dbReference>
<dbReference type="EMBL" id="MCZF01000318">
    <property type="protein sequence ID" value="PMM39155.1"/>
    <property type="molecule type" value="Genomic_DNA"/>
</dbReference>
<dbReference type="AlphaFoldDB" id="A0A2N7JHW2"/>
<organism evidence="2 3">
    <name type="scientific">Vibrio splendidus</name>
    <dbReference type="NCBI Taxonomy" id="29497"/>
    <lineage>
        <taxon>Bacteria</taxon>
        <taxon>Pseudomonadati</taxon>
        <taxon>Pseudomonadota</taxon>
        <taxon>Gammaproteobacteria</taxon>
        <taxon>Vibrionales</taxon>
        <taxon>Vibrionaceae</taxon>
        <taxon>Vibrio</taxon>
    </lineage>
</organism>